<dbReference type="HOGENOM" id="CLU_026984_0_1_11"/>
<protein>
    <recommendedName>
        <fullName evidence="1">CHAD domain-containing protein</fullName>
    </recommendedName>
</protein>
<dbReference type="InterPro" id="IPR038186">
    <property type="entry name" value="CHAD_dom_sf"/>
</dbReference>
<dbReference type="KEGG" id="mph:MLP_22180"/>
<evidence type="ECO:0000259" key="1">
    <source>
        <dbReference type="PROSITE" id="PS51708"/>
    </source>
</evidence>
<proteinExistence type="predicted"/>
<organism evidence="2 3">
    <name type="scientific">Microlunatus phosphovorus (strain ATCC 700054 / DSM 10555 / JCM 9379 / NBRC 101784 / NCIMB 13414 / VKM Ac-1990 / NM-1)</name>
    <dbReference type="NCBI Taxonomy" id="1032480"/>
    <lineage>
        <taxon>Bacteria</taxon>
        <taxon>Bacillati</taxon>
        <taxon>Actinomycetota</taxon>
        <taxon>Actinomycetes</taxon>
        <taxon>Propionibacteriales</taxon>
        <taxon>Propionibacteriaceae</taxon>
        <taxon>Microlunatus</taxon>
    </lineage>
</organism>
<gene>
    <name evidence="2" type="ordered locus">MLP_22180</name>
</gene>
<dbReference type="PANTHER" id="PTHR39339:SF1">
    <property type="entry name" value="CHAD DOMAIN-CONTAINING PROTEIN"/>
    <property type="match status" value="1"/>
</dbReference>
<evidence type="ECO:0000313" key="3">
    <source>
        <dbReference type="Proteomes" id="UP000007947"/>
    </source>
</evidence>
<dbReference type="EMBL" id="AP012204">
    <property type="protein sequence ID" value="BAK35232.1"/>
    <property type="molecule type" value="Genomic_DNA"/>
</dbReference>
<evidence type="ECO:0000313" key="2">
    <source>
        <dbReference type="EMBL" id="BAK35232.1"/>
    </source>
</evidence>
<reference evidence="2 3" key="1">
    <citation type="submission" date="2011-05" db="EMBL/GenBank/DDBJ databases">
        <title>Whole genome sequence of Microlunatus phosphovorus NM-1.</title>
        <authorList>
            <person name="Hosoyama A."/>
            <person name="Sasaki K."/>
            <person name="Harada T."/>
            <person name="Igarashi R."/>
            <person name="Kawakoshi A."/>
            <person name="Sasagawa M."/>
            <person name="Fukada J."/>
            <person name="Nakamura S."/>
            <person name="Katano Y."/>
            <person name="Hanada S."/>
            <person name="Kamagata Y."/>
            <person name="Nakamura N."/>
            <person name="Yamazaki S."/>
            <person name="Fujita N."/>
        </authorList>
    </citation>
    <scope>NUCLEOTIDE SEQUENCE [LARGE SCALE GENOMIC DNA]</scope>
    <source>
        <strain evidence="3">ATCC 700054 / DSM 10555 / JCM 9379 / NBRC 101784 / NCIMB 13414 / VKM Ac-1990 / NM-1</strain>
    </source>
</reference>
<dbReference type="AlphaFoldDB" id="F5XEL6"/>
<sequence>MTPMSKKKSTKKTKTDKTLGDLVRAYLTEQIDVILGAEPALRDRGPVIHDTRVACRRLRSTLRTYPEVVDTDRAAALNEEVVWFAGLLGAVRDLEVLTDRLLADLAELPPDLVVGPVVADLEQELATQQSAAWDAVVEALDTDRYRRLAAELDRWRSDPPFTEKAKAPATKVKTFVKRAGKLLTKRLDRAIEAHLADDPEADVALHSARKAGKRARYAVELAAPVLGEKADEIIAGRKELQDILGEHQDSIVAAAFLRSEGVRLGIRSGHNGFSYGVLYGREVSRQAMISEQLRPFLS</sequence>
<feature type="domain" description="CHAD" evidence="1">
    <location>
        <begin position="16"/>
        <end position="298"/>
    </location>
</feature>
<accession>F5XEL6</accession>
<dbReference type="eggNOG" id="COG5607">
    <property type="taxonomic scope" value="Bacteria"/>
</dbReference>
<name>F5XEL6_MICPN</name>
<dbReference type="SMART" id="SM00880">
    <property type="entry name" value="CHAD"/>
    <property type="match status" value="1"/>
</dbReference>
<dbReference type="Gene3D" id="1.40.20.10">
    <property type="entry name" value="CHAD domain"/>
    <property type="match status" value="1"/>
</dbReference>
<dbReference type="Proteomes" id="UP000007947">
    <property type="component" value="Chromosome"/>
</dbReference>
<dbReference type="Pfam" id="PF05235">
    <property type="entry name" value="CHAD"/>
    <property type="match status" value="1"/>
</dbReference>
<dbReference type="STRING" id="1032480.MLP_22180"/>
<dbReference type="PANTHER" id="PTHR39339">
    <property type="entry name" value="SLR1444 PROTEIN"/>
    <property type="match status" value="1"/>
</dbReference>
<keyword evidence="3" id="KW-1185">Reference proteome</keyword>
<dbReference type="PROSITE" id="PS51708">
    <property type="entry name" value="CHAD"/>
    <property type="match status" value="1"/>
</dbReference>
<dbReference type="InterPro" id="IPR007899">
    <property type="entry name" value="CHAD_dom"/>
</dbReference>